<evidence type="ECO:0000256" key="1">
    <source>
        <dbReference type="SAM" id="MobiDB-lite"/>
    </source>
</evidence>
<dbReference type="RefSeq" id="WP_003448631.1">
    <property type="nucleotide sequence ID" value="NZ_AJMR01000032.1"/>
</dbReference>
<dbReference type="PROSITE" id="PS51257">
    <property type="entry name" value="PROKAR_LIPOPROTEIN"/>
    <property type="match status" value="1"/>
</dbReference>
<evidence type="ECO:0000313" key="3">
    <source>
        <dbReference type="EMBL" id="BAU74302.1"/>
    </source>
</evidence>
<feature type="chain" id="PRO_5041918244" evidence="2">
    <location>
        <begin position="27"/>
        <end position="115"/>
    </location>
</feature>
<sequence length="115" mass="11750">MHFKPVSLSLALAGLLLAGCSSTDKATEPKAAAPATESSSSAAAPSFTGSCDSSAVASFVGKKADGALVEQAQRQSGAETARVLRPHQPVTMEYNSRRLNIDVDDAGVVKQLSCG</sequence>
<dbReference type="AlphaFoldDB" id="A0AAD1C1A8"/>
<reference evidence="3 4" key="2">
    <citation type="journal article" date="2017" name="Int. J. Syst. Evol. Microbiol.">
        <title>Pseudomonas furukawaii sp. nov., a polychlorinated biphenyl-degrading bacterium isolated from biphenyl-contaminated soil in Japan.</title>
        <authorList>
            <person name="Kimura N."/>
            <person name="Watanabe T."/>
            <person name="Suenaga H."/>
            <person name="Fujihara H."/>
            <person name="Futagami T."/>
            <person name="Goto M."/>
            <person name="Hanada S."/>
            <person name="Hirose J."/>
        </authorList>
    </citation>
    <scope>NUCLEOTIDE SEQUENCE [LARGE SCALE GENOMIC DNA]</scope>
    <source>
        <strain evidence="4">DSM 10086 / NBRC 110670 / KF707</strain>
    </source>
</reference>
<gene>
    <name evidence="3" type="ORF">KF707C_26140</name>
</gene>
<dbReference type="Proteomes" id="UP000218554">
    <property type="component" value="Chromosome"/>
</dbReference>
<reference evidence="4" key="1">
    <citation type="submission" date="2015-05" db="EMBL/GenBank/DDBJ databases">
        <title>Draft genome sequencing of a biphenyl-degrading bacterium, Pseudomonas balearica KF707 (=NBRC110670).</title>
        <authorList>
            <person name="Kimura N."/>
            <person name="Hirose J."/>
            <person name="Watanabe T."/>
            <person name="Suenaga H."/>
            <person name="Fujihara H."/>
            <person name="Noguchi M."/>
            <person name="Hashimoto M."/>
            <person name="Shimodaira J."/>
            <person name="Tsuchikane K."/>
            <person name="Hosoyama A."/>
            <person name="Yamazoe A."/>
            <person name="Fujita N."/>
            <person name="Furukawa K."/>
        </authorList>
    </citation>
    <scope>NUCLEOTIDE SEQUENCE [LARGE SCALE GENOMIC DNA]</scope>
    <source>
        <strain evidence="4">DSM 10086 / NBRC 110670 / KF707</strain>
    </source>
</reference>
<protein>
    <submittedName>
        <fullName evidence="3">Exported protein</fullName>
    </submittedName>
</protein>
<proteinExistence type="predicted"/>
<dbReference type="PANTHER" id="PTHR39600:SF1">
    <property type="entry name" value="PEPTIDASE INHIBITOR I78 FAMILY PROTEIN"/>
    <property type="match status" value="1"/>
</dbReference>
<keyword evidence="4" id="KW-1185">Reference proteome</keyword>
<accession>A0AAD1C1A8</accession>
<dbReference type="Pfam" id="PF11720">
    <property type="entry name" value="Inhibitor_I78"/>
    <property type="match status" value="1"/>
</dbReference>
<feature type="signal peptide" evidence="2">
    <location>
        <begin position="1"/>
        <end position="26"/>
    </location>
</feature>
<keyword evidence="2" id="KW-0732">Signal</keyword>
<name>A0AAD1C1A8_METFU</name>
<dbReference type="Gene3D" id="3.30.10.10">
    <property type="entry name" value="Trypsin Inhibitor V, subunit A"/>
    <property type="match status" value="1"/>
</dbReference>
<evidence type="ECO:0000313" key="4">
    <source>
        <dbReference type="Proteomes" id="UP000218554"/>
    </source>
</evidence>
<dbReference type="EMBL" id="AP014862">
    <property type="protein sequence ID" value="BAU74302.1"/>
    <property type="molecule type" value="Genomic_DNA"/>
</dbReference>
<evidence type="ECO:0000256" key="2">
    <source>
        <dbReference type="SAM" id="SignalP"/>
    </source>
</evidence>
<dbReference type="KEGG" id="pfuw:KF707C_26140"/>
<feature type="region of interest" description="Disordered" evidence="1">
    <location>
        <begin position="26"/>
        <end position="51"/>
    </location>
</feature>
<dbReference type="InterPro" id="IPR021719">
    <property type="entry name" value="Prot_inh_I78"/>
</dbReference>
<organism evidence="3 4">
    <name type="scientific">Metapseudomonas furukawaii</name>
    <name type="common">Pseudomonas furukawaii</name>
    <dbReference type="NCBI Taxonomy" id="1149133"/>
    <lineage>
        <taxon>Bacteria</taxon>
        <taxon>Pseudomonadati</taxon>
        <taxon>Pseudomonadota</taxon>
        <taxon>Gammaproteobacteria</taxon>
        <taxon>Pseudomonadales</taxon>
        <taxon>Pseudomonadaceae</taxon>
        <taxon>Metapseudomonas</taxon>
    </lineage>
</organism>
<dbReference type="PANTHER" id="PTHR39600">
    <property type="entry name" value="PEPTIDASE INHIBITOR I78 FAMILY PROTEIN"/>
    <property type="match status" value="1"/>
</dbReference>
<feature type="compositionally biased region" description="Low complexity" evidence="1">
    <location>
        <begin position="29"/>
        <end position="46"/>
    </location>
</feature>